<evidence type="ECO:0000313" key="1">
    <source>
        <dbReference type="EMBL" id="RVU16297.1"/>
    </source>
</evidence>
<comment type="caution">
    <text evidence="1">The sequence shown here is derived from an EMBL/GenBank/DDBJ whole genome shotgun (WGS) entry which is preliminary data.</text>
</comment>
<keyword evidence="2" id="KW-1185">Reference proteome</keyword>
<dbReference type="AlphaFoldDB" id="A0A3S2V8B1"/>
<dbReference type="Proteomes" id="UP000283128">
    <property type="component" value="Unassembled WGS sequence"/>
</dbReference>
<sequence>DIEIMNGDYEGRTLAGVYGYKDGWGELGPHLADEITALIATKATSVQKPAV</sequence>
<organism evidence="1 2">
    <name type="scientific">Streptomyces antnestii</name>
    <dbReference type="NCBI Taxonomy" id="2494256"/>
    <lineage>
        <taxon>Bacteria</taxon>
        <taxon>Bacillati</taxon>
        <taxon>Actinomycetota</taxon>
        <taxon>Actinomycetes</taxon>
        <taxon>Kitasatosporales</taxon>
        <taxon>Streptomycetaceae</taxon>
        <taxon>Streptomyces</taxon>
    </lineage>
</organism>
<dbReference type="EMBL" id="RZYA01000028">
    <property type="protein sequence ID" value="RVU16297.1"/>
    <property type="molecule type" value="Genomic_DNA"/>
</dbReference>
<proteinExistence type="predicted"/>
<evidence type="ECO:0000313" key="2">
    <source>
        <dbReference type="Proteomes" id="UP000283128"/>
    </source>
</evidence>
<name>A0A3S2V8B1_9ACTN</name>
<protein>
    <submittedName>
        <fullName evidence="1">FMN-binding glutamate synthase family protein</fullName>
    </submittedName>
</protein>
<feature type="non-terminal residue" evidence="1">
    <location>
        <position position="1"/>
    </location>
</feature>
<gene>
    <name evidence="1" type="ORF">EOT10_37225</name>
</gene>
<reference evidence="1 2" key="1">
    <citation type="submission" date="2019-01" db="EMBL/GenBank/DDBJ databases">
        <title>Genome sequences of Streptomyces and Rhizobium isolates collected from root and soil.</title>
        <authorList>
            <person name="Chhettri S."/>
            <person name="Sevigny J.L."/>
            <person name="Sen A."/>
            <person name="Ennis N."/>
            <person name="Tisa L."/>
        </authorList>
    </citation>
    <scope>NUCLEOTIDE SEQUENCE [LARGE SCALE GENOMIC DNA]</scope>
    <source>
        <strain evidence="1 2">San01</strain>
    </source>
</reference>
<accession>A0A3S2V8B1</accession>